<dbReference type="InterPro" id="IPR002110">
    <property type="entry name" value="Ankyrin_rpt"/>
</dbReference>
<protein>
    <submittedName>
        <fullName evidence="2">Uncharacterized protein</fullName>
    </submittedName>
</protein>
<reference evidence="2 3" key="1">
    <citation type="journal article" date="2016" name="Nat. Commun.">
        <title>Ectomycorrhizal ecology is imprinted in the genome of the dominant symbiotic fungus Cenococcum geophilum.</title>
        <authorList>
            <consortium name="DOE Joint Genome Institute"/>
            <person name="Peter M."/>
            <person name="Kohler A."/>
            <person name="Ohm R.A."/>
            <person name="Kuo A."/>
            <person name="Krutzmann J."/>
            <person name="Morin E."/>
            <person name="Arend M."/>
            <person name="Barry K.W."/>
            <person name="Binder M."/>
            <person name="Choi C."/>
            <person name="Clum A."/>
            <person name="Copeland A."/>
            <person name="Grisel N."/>
            <person name="Haridas S."/>
            <person name="Kipfer T."/>
            <person name="LaButti K."/>
            <person name="Lindquist E."/>
            <person name="Lipzen A."/>
            <person name="Maire R."/>
            <person name="Meier B."/>
            <person name="Mihaltcheva S."/>
            <person name="Molinier V."/>
            <person name="Murat C."/>
            <person name="Poggeler S."/>
            <person name="Quandt C.A."/>
            <person name="Sperisen C."/>
            <person name="Tritt A."/>
            <person name="Tisserant E."/>
            <person name="Crous P.W."/>
            <person name="Henrissat B."/>
            <person name="Nehls U."/>
            <person name="Egli S."/>
            <person name="Spatafora J.W."/>
            <person name="Grigoriev I.V."/>
            <person name="Martin F.M."/>
        </authorList>
    </citation>
    <scope>NUCLEOTIDE SEQUENCE [LARGE SCALE GENOMIC DNA]</scope>
    <source>
        <strain evidence="2 3">CBS 207.34</strain>
    </source>
</reference>
<gene>
    <name evidence="2" type="ORF">AOQ84DRAFT_66056</name>
</gene>
<sequence length="310" mass="34541">MNSNFQSRLAMTIEGITVIANNLRNQHAEQRWYTDRRLDQQDRILVEILKSTGTTEIILQASRDQDTPSDQISNDNSALVHARPSTPEAAQPLGPLRTSLKLTTSYLGNTSCPNHCSCCCHTRTVLQARSLWNAVLGYLFVGYVGSPISRRDCDSITCRRRSTPAIVVEYFFPSWFLMRAIAISFWNGATPKLSLAFPRVIAPESEIFRYIRLGQCDLLKGLFLQGRASPDDVGATTGLRPLSYAISHNQVDVCQLLISEGADPFASNNNAIAEILFASTQRRVPYEMSYKVSFQHPPISNSDHSPASTR</sequence>
<dbReference type="InterPro" id="IPR036770">
    <property type="entry name" value="Ankyrin_rpt-contain_sf"/>
</dbReference>
<dbReference type="PROSITE" id="PS50297">
    <property type="entry name" value="ANK_REP_REGION"/>
    <property type="match status" value="1"/>
</dbReference>
<feature type="repeat" description="ANK" evidence="1">
    <location>
        <begin position="237"/>
        <end position="269"/>
    </location>
</feature>
<evidence type="ECO:0000313" key="2">
    <source>
        <dbReference type="EMBL" id="OCL07056.1"/>
    </source>
</evidence>
<evidence type="ECO:0000313" key="3">
    <source>
        <dbReference type="Proteomes" id="UP000250140"/>
    </source>
</evidence>
<dbReference type="Proteomes" id="UP000250140">
    <property type="component" value="Unassembled WGS sequence"/>
</dbReference>
<dbReference type="Gene3D" id="1.25.40.20">
    <property type="entry name" value="Ankyrin repeat-containing domain"/>
    <property type="match status" value="1"/>
</dbReference>
<keyword evidence="1" id="KW-0040">ANK repeat</keyword>
<name>A0A8E2EYF6_9PEZI</name>
<keyword evidence="3" id="KW-1185">Reference proteome</keyword>
<proteinExistence type="predicted"/>
<dbReference type="OrthoDB" id="5431422at2759"/>
<evidence type="ECO:0000256" key="1">
    <source>
        <dbReference type="PROSITE-ProRule" id="PRU00023"/>
    </source>
</evidence>
<dbReference type="EMBL" id="KV749931">
    <property type="protein sequence ID" value="OCL07056.1"/>
    <property type="molecule type" value="Genomic_DNA"/>
</dbReference>
<dbReference type="AlphaFoldDB" id="A0A8E2EYF6"/>
<dbReference type="Pfam" id="PF00023">
    <property type="entry name" value="Ank"/>
    <property type="match status" value="1"/>
</dbReference>
<organism evidence="2 3">
    <name type="scientific">Glonium stellatum</name>
    <dbReference type="NCBI Taxonomy" id="574774"/>
    <lineage>
        <taxon>Eukaryota</taxon>
        <taxon>Fungi</taxon>
        <taxon>Dikarya</taxon>
        <taxon>Ascomycota</taxon>
        <taxon>Pezizomycotina</taxon>
        <taxon>Dothideomycetes</taxon>
        <taxon>Pleosporomycetidae</taxon>
        <taxon>Gloniales</taxon>
        <taxon>Gloniaceae</taxon>
        <taxon>Glonium</taxon>
    </lineage>
</organism>
<dbReference type="SUPFAM" id="SSF48403">
    <property type="entry name" value="Ankyrin repeat"/>
    <property type="match status" value="1"/>
</dbReference>
<accession>A0A8E2EYF6</accession>
<dbReference type="PROSITE" id="PS50088">
    <property type="entry name" value="ANK_REPEAT"/>
    <property type="match status" value="1"/>
</dbReference>